<organism evidence="8 9">
    <name type="scientific">Mycolicibacterium aubagnense</name>
    <dbReference type="NCBI Taxonomy" id="319707"/>
    <lineage>
        <taxon>Bacteria</taxon>
        <taxon>Bacillati</taxon>
        <taxon>Actinomycetota</taxon>
        <taxon>Actinomycetes</taxon>
        <taxon>Mycobacteriales</taxon>
        <taxon>Mycobacteriaceae</taxon>
        <taxon>Mycolicibacterium</taxon>
    </lineage>
</organism>
<name>A0ABM7I7Y0_9MYCO</name>
<dbReference type="PANTHER" id="PTHR46566:SF2">
    <property type="entry name" value="ATP-DEPENDENT 6-PHOSPHOFRUCTOKINASE ISOZYME 2"/>
    <property type="match status" value="1"/>
</dbReference>
<evidence type="ECO:0000256" key="4">
    <source>
        <dbReference type="ARBA" id="ARBA00022777"/>
    </source>
</evidence>
<feature type="domain" description="Carbohydrate kinase PfkB" evidence="7">
    <location>
        <begin position="24"/>
        <end position="312"/>
    </location>
</feature>
<keyword evidence="3" id="KW-0547">Nucleotide-binding</keyword>
<dbReference type="PIRSF" id="PIRSF000535">
    <property type="entry name" value="1PFK/6PFK/LacC"/>
    <property type="match status" value="1"/>
</dbReference>
<sequence>MIVVTPIATDAVSPSTSARIVTVTMNPALDITTSTDVVMPTDKMRCGAARYDPGGGGINVARVAQVLGTSAVAIFPAGGASGDLVSALLGAAGVPVRRIPIAEPTRESFTVNERLTERQYRFVLPGPALSAAEQEECLRELRSLAASADFVVASGSLPPNVSPDFYNRVAGVCAQLGTQLILDTSGSGLRHLTGDRVFLLKPSVRELRECVRRDLPDETQRVAAARELIERGCAHNVLVSLGVQGALFVNAEGAQRYPPVAVRSGSGVGAGDAMIAGLAVGLSGGWSLTKSIRLGIATGAAMLMTPGTATCTRADVERLFDIAPEPIALADGSADL</sequence>
<proteinExistence type="inferred from homology"/>
<dbReference type="InterPro" id="IPR011611">
    <property type="entry name" value="PfkB_dom"/>
</dbReference>
<dbReference type="InterPro" id="IPR029056">
    <property type="entry name" value="Ribokinase-like"/>
</dbReference>
<dbReference type="CDD" id="cd01164">
    <property type="entry name" value="FruK_PfkB_like"/>
    <property type="match status" value="1"/>
</dbReference>
<accession>A0ABM7I7Y0</accession>
<evidence type="ECO:0000259" key="7">
    <source>
        <dbReference type="Pfam" id="PF00294"/>
    </source>
</evidence>
<comment type="similarity">
    <text evidence="1">Belongs to the carbohydrate kinase PfkB family.</text>
</comment>
<dbReference type="NCBIfam" id="TIGR03168">
    <property type="entry name" value="1-PFK"/>
    <property type="match status" value="1"/>
</dbReference>
<keyword evidence="4" id="KW-0418">Kinase</keyword>
<dbReference type="SUPFAM" id="SSF53613">
    <property type="entry name" value="Ribokinase-like"/>
    <property type="match status" value="1"/>
</dbReference>
<gene>
    <name evidence="8" type="primary">pfkB</name>
    <name evidence="8" type="ORF">MAUB_05570</name>
</gene>
<keyword evidence="9" id="KW-1185">Reference proteome</keyword>
<evidence type="ECO:0000256" key="2">
    <source>
        <dbReference type="ARBA" id="ARBA00022679"/>
    </source>
</evidence>
<evidence type="ECO:0000256" key="1">
    <source>
        <dbReference type="ARBA" id="ARBA00010688"/>
    </source>
</evidence>
<evidence type="ECO:0000313" key="8">
    <source>
        <dbReference type="EMBL" id="BBX82684.1"/>
    </source>
</evidence>
<protein>
    <submittedName>
        <fullName evidence="8">ATP-dependent 6-phosphofructokinase isozyme 2</fullName>
    </submittedName>
</protein>
<reference evidence="8 9" key="1">
    <citation type="journal article" date="2019" name="Emerg. Microbes Infect.">
        <title>Comprehensive subspecies identification of 175 nontuberculous mycobacteria species based on 7547 genomic profiles.</title>
        <authorList>
            <person name="Matsumoto Y."/>
            <person name="Kinjo T."/>
            <person name="Motooka D."/>
            <person name="Nabeya D."/>
            <person name="Jung N."/>
            <person name="Uechi K."/>
            <person name="Horii T."/>
            <person name="Iida T."/>
            <person name="Fujita J."/>
            <person name="Nakamura S."/>
        </authorList>
    </citation>
    <scope>NUCLEOTIDE SEQUENCE [LARGE SCALE GENOMIC DNA]</scope>
    <source>
        <strain evidence="8 9">JCM 15296</strain>
    </source>
</reference>
<dbReference type="Proteomes" id="UP000465609">
    <property type="component" value="Chromosome"/>
</dbReference>
<dbReference type="Pfam" id="PF00294">
    <property type="entry name" value="PfkB"/>
    <property type="match status" value="1"/>
</dbReference>
<dbReference type="InterPro" id="IPR017583">
    <property type="entry name" value="Tagatose/fructose_Pkinase"/>
</dbReference>
<evidence type="ECO:0000313" key="9">
    <source>
        <dbReference type="Proteomes" id="UP000465609"/>
    </source>
</evidence>
<keyword evidence="5" id="KW-0067">ATP-binding</keyword>
<dbReference type="PANTHER" id="PTHR46566">
    <property type="entry name" value="1-PHOSPHOFRUCTOKINASE-RELATED"/>
    <property type="match status" value="1"/>
</dbReference>
<evidence type="ECO:0000256" key="3">
    <source>
        <dbReference type="ARBA" id="ARBA00022741"/>
    </source>
</evidence>
<evidence type="ECO:0000256" key="6">
    <source>
        <dbReference type="PIRNR" id="PIRNR000535"/>
    </source>
</evidence>
<keyword evidence="2 6" id="KW-0808">Transferase</keyword>
<evidence type="ECO:0000256" key="5">
    <source>
        <dbReference type="ARBA" id="ARBA00022840"/>
    </source>
</evidence>
<dbReference type="Gene3D" id="3.40.1190.20">
    <property type="match status" value="1"/>
</dbReference>
<dbReference type="EMBL" id="AP022577">
    <property type="protein sequence ID" value="BBX82684.1"/>
    <property type="molecule type" value="Genomic_DNA"/>
</dbReference>